<reference evidence="5" key="1">
    <citation type="submission" date="2022-04" db="EMBL/GenBank/DDBJ databases">
        <authorList>
            <person name="Criscuolo A."/>
        </authorList>
    </citation>
    <scope>NUCLEOTIDE SEQUENCE</scope>
    <source>
        <strain evidence="5">CIP111895</strain>
    </source>
</reference>
<dbReference type="PANTHER" id="PTHR35038:SF8">
    <property type="entry name" value="C-TYPE POLYHEME CYTOCHROME OMCC"/>
    <property type="match status" value="1"/>
</dbReference>
<dbReference type="Pfam" id="PF09699">
    <property type="entry name" value="Paired_CXXCH_1"/>
    <property type="match status" value="1"/>
</dbReference>
<protein>
    <recommendedName>
        <fullName evidence="4">Doubled CXXCH motif domain-containing protein</fullName>
    </recommendedName>
</protein>
<evidence type="ECO:0000313" key="5">
    <source>
        <dbReference type="EMBL" id="CAH2716863.1"/>
    </source>
</evidence>
<name>A0ABM9EW06_9BACI</name>
<evidence type="ECO:0000256" key="3">
    <source>
        <dbReference type="SAM" id="SignalP"/>
    </source>
</evidence>
<accession>A0ABM9EW06</accession>
<organism evidence="5 6">
    <name type="scientific">Neobacillus rhizosphaerae</name>
    <dbReference type="NCBI Taxonomy" id="2880965"/>
    <lineage>
        <taxon>Bacteria</taxon>
        <taxon>Bacillati</taxon>
        <taxon>Bacillota</taxon>
        <taxon>Bacilli</taxon>
        <taxon>Bacillales</taxon>
        <taxon>Bacillaceae</taxon>
        <taxon>Neobacillus</taxon>
    </lineage>
</organism>
<dbReference type="Proteomes" id="UP000838308">
    <property type="component" value="Unassembled WGS sequence"/>
</dbReference>
<feature type="chain" id="PRO_5046061998" description="Doubled CXXCH motif domain-containing protein" evidence="3">
    <location>
        <begin position="22"/>
        <end position="540"/>
    </location>
</feature>
<dbReference type="InterPro" id="IPR010177">
    <property type="entry name" value="Paired_CXXCH_1"/>
</dbReference>
<feature type="compositionally biased region" description="Polar residues" evidence="2">
    <location>
        <begin position="38"/>
        <end position="56"/>
    </location>
</feature>
<proteinExistence type="predicted"/>
<evidence type="ECO:0000313" key="6">
    <source>
        <dbReference type="Proteomes" id="UP000838308"/>
    </source>
</evidence>
<evidence type="ECO:0000256" key="1">
    <source>
        <dbReference type="ARBA" id="ARBA00022729"/>
    </source>
</evidence>
<feature type="signal peptide" evidence="3">
    <location>
        <begin position="1"/>
        <end position="21"/>
    </location>
</feature>
<dbReference type="InterPro" id="IPR036280">
    <property type="entry name" value="Multihaem_cyt_sf"/>
</dbReference>
<dbReference type="RefSeq" id="WP_248737099.1">
    <property type="nucleotide sequence ID" value="NZ_CALBWS010000034.1"/>
</dbReference>
<gene>
    <name evidence="5" type="ORF">BACCIP111895_04051</name>
</gene>
<dbReference type="Gene3D" id="3.90.10.10">
    <property type="entry name" value="Cytochrome C3"/>
    <property type="match status" value="1"/>
</dbReference>
<sequence length="540" mass="57339">MRKISFSLIFALMLFGMFAAAASAETMAPGNGMPIEPTKQNANNTGVGVDTNDGSTKSTVIKNLTGHNTHTSYQNNTNSCASCHQTHTAKGDQLLFADTVYNTCTACHDGTLGFANVFASGETAKMNGAGTFAGTHGASQHMANDTLKIKAAPGGNPDLEGDDKTGGTGWGENFNCASCHAPHGSYSDRLLSYNPNGMASMPASKGGNQLENITVVDTLPLLDTPENIAAAPAIVLLRTEDAVADANGHKKVTVAQYNKGTSSYTKSEAPWLYGYDLRTNGLTYWSRLVKPDATADTSDDVIAAYGSTSGVYFDYEHAQAYSTSQAGADALKTAGKGFLARPVVVKMEKNEATHSIVQAAYYSGSTVAKLGYSDQKLKDLGYTVKADGSVSGLGVAMSKFCAACHTDYLQGNSEGKKSHFGDLTDMDNNPNAAYRHSTNSDSYTCVRCHYGHGTDAYIMKDSLGRTIANLQDPTIMAKTGEAVKTPEDALTYMQDNNASSALKKFTNMSVCWACHNSSHAETIKNTERRDDHPVGMPAGY</sequence>
<dbReference type="Gene3D" id="1.10.1130.10">
    <property type="entry name" value="Flavocytochrome C3, Chain A"/>
    <property type="match status" value="1"/>
</dbReference>
<dbReference type="SUPFAM" id="SSF48695">
    <property type="entry name" value="Multiheme cytochromes"/>
    <property type="match status" value="2"/>
</dbReference>
<keyword evidence="6" id="KW-1185">Reference proteome</keyword>
<feature type="domain" description="Doubled CXXCH motif" evidence="4">
    <location>
        <begin position="77"/>
        <end position="110"/>
    </location>
</feature>
<comment type="caution">
    <text evidence="5">The sequence shown here is derived from an EMBL/GenBank/DDBJ whole genome shotgun (WGS) entry which is preliminary data.</text>
</comment>
<evidence type="ECO:0000259" key="4">
    <source>
        <dbReference type="Pfam" id="PF09699"/>
    </source>
</evidence>
<feature type="region of interest" description="Disordered" evidence="2">
    <location>
        <begin position="31"/>
        <end position="56"/>
    </location>
</feature>
<dbReference type="EMBL" id="CALBWS010000034">
    <property type="protein sequence ID" value="CAH2716863.1"/>
    <property type="molecule type" value="Genomic_DNA"/>
</dbReference>
<dbReference type="PANTHER" id="PTHR35038">
    <property type="entry name" value="DISSIMILATORY SULFITE REDUCTASE SIRA"/>
    <property type="match status" value="1"/>
</dbReference>
<keyword evidence="1 3" id="KW-0732">Signal</keyword>
<evidence type="ECO:0000256" key="2">
    <source>
        <dbReference type="SAM" id="MobiDB-lite"/>
    </source>
</evidence>
<dbReference type="InterPro" id="IPR051829">
    <property type="entry name" value="Multiheme_Cytochr_ET"/>
</dbReference>